<comment type="similarity">
    <text evidence="5">Belongs to the YPP1 family.</text>
</comment>
<evidence type="ECO:0000256" key="3">
    <source>
        <dbReference type="ARBA" id="ARBA00004463"/>
    </source>
</evidence>
<accession>A0ABN8VZK3</accession>
<evidence type="ECO:0000313" key="8">
    <source>
        <dbReference type="Proteomes" id="UP001152964"/>
    </source>
</evidence>
<comment type="subcellular location">
    <subcellularLocation>
        <location evidence="2">Cell membrane</location>
        <topology evidence="2">Peripheral membrane protein</topology>
        <orientation evidence="2">Cytoplasmic side</orientation>
    </subcellularLocation>
    <subcellularLocation>
        <location evidence="3">Cytoplasmic granule</location>
    </subcellularLocation>
</comment>
<sequence>MMPNSKAPQQVAAPLKVIDVVDHALKSRLLGGSTFHSGFDSLDSVLNLQFRLHYHVLGSRGLAKPVCEVLLKDCKRLEKNLGMMEELNDYPEVARLIEKVLFNCFGTLFFYLGQFQESQRCLLHSLKIHNSTVAQNMALLEQYDQFLILENLYYRGLLSQDVKIMQNIFYKELLAHVNTIPPESNGLLFEYINMIVAKLRFNQLQDLAENFKATVDSPFILFLYILKEFQSSSQKHTDSDDIFLKMGQHALSKAKFPSANEGNNKNLEHFNIFLQYYFKFAYVENIKVNPGWYSFIVSSMERTFQSIDISKTAMILFQNLSKNNSNDEIKQQSLKRESILNFVNFVKYNDKYYQLNNNSHHDIISFLDAYAFILQDSSEADSIENLFDYDKTVSAFATSLTSFYEEYNLPLMSKTESLDWLENSTRSVCPENVSKVLVNAWSTLYEIRKYQLDFLTSNDLTSYLCNAMMLSTKEKESTTDGGEEEEEEEEETLRELQFKYSYTLAQQRHIEPAVKTLESLILNKSPNCYKAWHLLALCRSVQEDKEMSYKIVCSVLEAMNESLQNDTLSLNDRWQLVHLKLTQLAIIEEIFGTLEALETLPEVFELYTTLFPDSKPELNSTGPKYSQTKEYLLQMVWIFAANMYMRTKENDSDAKAAIKEASKVESKFKNLNCNIANGYLSIIKNEADVALKEFETVLYYDEYNLDALIGFAELIFPEELDANEENLESYYTLSLDKKPTKRAQLTFVNDTDRSAAYARLKFLLECGILESIEAYHSPEVWWYLSLIYEKYQDDEYKNSLLKCVKYQELNPIRSFRYCNY</sequence>
<comment type="function">
    <text evidence="1">Involved in endocytosis.</text>
</comment>
<evidence type="ECO:0000256" key="2">
    <source>
        <dbReference type="ARBA" id="ARBA00004413"/>
    </source>
</evidence>
<protein>
    <recommendedName>
        <fullName evidence="6">Cargo-transport protein YPP1</fullName>
    </recommendedName>
</protein>
<keyword evidence="4" id="KW-0254">Endocytosis</keyword>
<dbReference type="PANTHER" id="PTHR23083">
    <property type="entry name" value="TETRATRICOPEPTIDE REPEAT PROTEIN, TPR"/>
    <property type="match status" value="1"/>
</dbReference>
<evidence type="ECO:0000256" key="1">
    <source>
        <dbReference type="ARBA" id="ARBA00002550"/>
    </source>
</evidence>
<reference evidence="7" key="1">
    <citation type="submission" date="2022-08" db="EMBL/GenBank/DDBJ databases">
        <authorList>
            <person name="Byrne P K."/>
        </authorList>
    </citation>
    <scope>NUCLEOTIDE SEQUENCE</scope>
    <source>
        <strain evidence="7">UCD650</strain>
    </source>
</reference>
<dbReference type="Gene3D" id="1.25.40.10">
    <property type="entry name" value="Tetratricopeptide repeat domain"/>
    <property type="match status" value="1"/>
</dbReference>
<evidence type="ECO:0000256" key="4">
    <source>
        <dbReference type="ARBA" id="ARBA00022583"/>
    </source>
</evidence>
<organism evidence="7 8">
    <name type="scientific">Saccharomyces eubayanus</name>
    <name type="common">Yeast</name>
    <dbReference type="NCBI Taxonomy" id="1080349"/>
    <lineage>
        <taxon>Eukaryota</taxon>
        <taxon>Fungi</taxon>
        <taxon>Dikarya</taxon>
        <taxon>Ascomycota</taxon>
        <taxon>Saccharomycotina</taxon>
        <taxon>Saccharomycetes</taxon>
        <taxon>Saccharomycetales</taxon>
        <taxon>Saccharomycetaceae</taxon>
        <taxon>Saccharomyces</taxon>
    </lineage>
</organism>
<evidence type="ECO:0000256" key="6">
    <source>
        <dbReference type="ARBA" id="ARBA00039231"/>
    </source>
</evidence>
<dbReference type="PANTHER" id="PTHR23083:SF464">
    <property type="entry name" value="TETRATRICOPEPTIDE REPEAT DOMAIN 7, ISOFORM A"/>
    <property type="match status" value="1"/>
</dbReference>
<dbReference type="CDD" id="cd23270">
    <property type="entry name" value="YPP1"/>
    <property type="match status" value="1"/>
</dbReference>
<evidence type="ECO:0000313" key="7">
    <source>
        <dbReference type="EMBL" id="CAI2012066.1"/>
    </source>
</evidence>
<keyword evidence="8" id="KW-1185">Reference proteome</keyword>
<name>A0ABN8VZK3_SACEU</name>
<gene>
    <name evidence="7" type="primary">U6500G04460</name>
    <name evidence="7" type="ORF">SEUBUCD650_0G04460</name>
</gene>
<dbReference type="SUPFAM" id="SSF48452">
    <property type="entry name" value="TPR-like"/>
    <property type="match status" value="1"/>
</dbReference>
<dbReference type="InterPro" id="IPR011990">
    <property type="entry name" value="TPR-like_helical_dom_sf"/>
</dbReference>
<dbReference type="InterPro" id="IPR051722">
    <property type="entry name" value="Endocytosis_PI4K-reg_protein"/>
</dbReference>
<evidence type="ECO:0000256" key="5">
    <source>
        <dbReference type="ARBA" id="ARBA00038251"/>
    </source>
</evidence>
<dbReference type="Proteomes" id="UP001152964">
    <property type="component" value="Chromosome 7"/>
</dbReference>
<dbReference type="EMBL" id="OX291497">
    <property type="protein sequence ID" value="CAI2012066.1"/>
    <property type="molecule type" value="Genomic_DNA"/>
</dbReference>
<proteinExistence type="inferred from homology"/>